<gene>
    <name evidence="3" type="ORF">CO030_05080</name>
</gene>
<dbReference type="InterPro" id="IPR015797">
    <property type="entry name" value="NUDIX_hydrolase-like_dom_sf"/>
</dbReference>
<dbReference type="PROSITE" id="PS51462">
    <property type="entry name" value="NUDIX"/>
    <property type="match status" value="1"/>
</dbReference>
<organism evidence="3 4">
    <name type="scientific">Candidatus Magasanikbacteria bacterium CG_4_9_14_0_2_um_filter_42_11</name>
    <dbReference type="NCBI Taxonomy" id="1974643"/>
    <lineage>
        <taxon>Bacteria</taxon>
        <taxon>Candidatus Magasanikiibacteriota</taxon>
    </lineage>
</organism>
<dbReference type="CDD" id="cd04683">
    <property type="entry name" value="NUDIX_Hydrolase"/>
    <property type="match status" value="1"/>
</dbReference>
<dbReference type="InterPro" id="IPR000086">
    <property type="entry name" value="NUDIX_hydrolase_dom"/>
</dbReference>
<dbReference type="AlphaFoldDB" id="A0A2M8F8J8"/>
<dbReference type="Gene3D" id="3.90.79.10">
    <property type="entry name" value="Nucleoside Triphosphate Pyrophosphohydrolase"/>
    <property type="match status" value="1"/>
</dbReference>
<dbReference type="PANTHER" id="PTHR43736">
    <property type="entry name" value="ADP-RIBOSE PYROPHOSPHATASE"/>
    <property type="match status" value="1"/>
</dbReference>
<evidence type="ECO:0000256" key="1">
    <source>
        <dbReference type="ARBA" id="ARBA00022801"/>
    </source>
</evidence>
<dbReference type="Pfam" id="PF00293">
    <property type="entry name" value="NUDIX"/>
    <property type="match status" value="1"/>
</dbReference>
<sequence length="149" mass="17601">MKEDKRFRIHVAVYLILEKDEKLWLIRRYNTNYMNGYYTTIAGHLDGNESATDAVIREAKEEAGIDVARKDVFEAYIAHRHNPDREYIDMYFVASQWDGEPANMEPNKADEIGWFDKHNLPENMVPEIRFAIQEIVEGKHYGEYGWDKL</sequence>
<evidence type="ECO:0000313" key="4">
    <source>
        <dbReference type="Proteomes" id="UP000231456"/>
    </source>
</evidence>
<evidence type="ECO:0000313" key="3">
    <source>
        <dbReference type="EMBL" id="PJC52028.1"/>
    </source>
</evidence>
<proteinExistence type="predicted"/>
<dbReference type="PROSITE" id="PS00893">
    <property type="entry name" value="NUDIX_BOX"/>
    <property type="match status" value="1"/>
</dbReference>
<evidence type="ECO:0000259" key="2">
    <source>
        <dbReference type="PROSITE" id="PS51462"/>
    </source>
</evidence>
<dbReference type="GO" id="GO:0016787">
    <property type="term" value="F:hydrolase activity"/>
    <property type="evidence" value="ECO:0007669"/>
    <property type="project" value="UniProtKB-KW"/>
</dbReference>
<feature type="domain" description="Nudix hydrolase" evidence="2">
    <location>
        <begin position="6"/>
        <end position="138"/>
    </location>
</feature>
<accession>A0A2M8F8J8</accession>
<reference evidence="4" key="1">
    <citation type="submission" date="2017-09" db="EMBL/GenBank/DDBJ databases">
        <title>Depth-based differentiation of microbial function through sediment-hosted aquifers and enrichment of novel symbionts in the deep terrestrial subsurface.</title>
        <authorList>
            <person name="Probst A.J."/>
            <person name="Ladd B."/>
            <person name="Jarett J.K."/>
            <person name="Geller-Mcgrath D.E."/>
            <person name="Sieber C.M.K."/>
            <person name="Emerson J.B."/>
            <person name="Anantharaman K."/>
            <person name="Thomas B.C."/>
            <person name="Malmstrom R."/>
            <person name="Stieglmeier M."/>
            <person name="Klingl A."/>
            <person name="Woyke T."/>
            <person name="Ryan C.M."/>
            <person name="Banfield J.F."/>
        </authorList>
    </citation>
    <scope>NUCLEOTIDE SEQUENCE [LARGE SCALE GENOMIC DNA]</scope>
</reference>
<keyword evidence="1 3" id="KW-0378">Hydrolase</keyword>
<dbReference type="EMBL" id="PFRH01000152">
    <property type="protein sequence ID" value="PJC52028.1"/>
    <property type="molecule type" value="Genomic_DNA"/>
</dbReference>
<dbReference type="PANTHER" id="PTHR43736:SF1">
    <property type="entry name" value="DIHYDRONEOPTERIN TRIPHOSPHATE DIPHOSPHATASE"/>
    <property type="match status" value="1"/>
</dbReference>
<protein>
    <submittedName>
        <fullName evidence="3">NUDIX hydrolase</fullName>
    </submittedName>
</protein>
<comment type="caution">
    <text evidence="3">The sequence shown here is derived from an EMBL/GenBank/DDBJ whole genome shotgun (WGS) entry which is preliminary data.</text>
</comment>
<dbReference type="SUPFAM" id="SSF55811">
    <property type="entry name" value="Nudix"/>
    <property type="match status" value="1"/>
</dbReference>
<name>A0A2M8F8J8_9BACT</name>
<dbReference type="InterPro" id="IPR020084">
    <property type="entry name" value="NUDIX_hydrolase_CS"/>
</dbReference>
<dbReference type="Proteomes" id="UP000231456">
    <property type="component" value="Unassembled WGS sequence"/>
</dbReference>